<reference evidence="3" key="1">
    <citation type="submission" date="2021-02" db="EMBL/GenBank/DDBJ databases">
        <authorList>
            <person name="Dougan E. K."/>
            <person name="Rhodes N."/>
            <person name="Thang M."/>
            <person name="Chan C."/>
        </authorList>
    </citation>
    <scope>NUCLEOTIDE SEQUENCE</scope>
</reference>
<feature type="coiled-coil region" evidence="1">
    <location>
        <begin position="149"/>
        <end position="243"/>
    </location>
</feature>
<comment type="caution">
    <text evidence="3">The sequence shown here is derived from an EMBL/GenBank/DDBJ whole genome shotgun (WGS) entry which is preliminary data.</text>
</comment>
<gene>
    <name evidence="3" type="ORF">SNAT2548_LOCUS25241</name>
</gene>
<evidence type="ECO:0000256" key="1">
    <source>
        <dbReference type="SAM" id="Coils"/>
    </source>
</evidence>
<dbReference type="AlphaFoldDB" id="A0A812RV12"/>
<sequence>MQAQQCRSSSESPNASPFPASGVAVKMQCGGAAERPWRLSRDFDPNPRSPIWRSSAPEPLVWAESSAASMLYGSQDAPNIWHQEALSEAADSLVAGELAQIYQLVKAKNERISEKEEQLHHSECLVAETVGAAKAHLREEVEELLRSSHRELRKEASVQRRRLEDLFQKAQEEFRKAVEWRREARTLKGTVSNEIETREKLQKKVQELLRREKALKQQHELERKRWAEEKEQLQKQALLQQEAQLRPFLETMGDQLMPHSRAPLREPDFLQTHPDVSLRRSQGPSNSSEIPARTRMTLQLDEPVNSEDPQFDPDELLYHAVDMWSSHGSTSTARWARPHREVGPSPLSLVSAWWSVDTVMALGPRGLWGCATLLVAEPVKNQELQSWFLRRWVWHALQADAQSIWQLAAESVKVRKSAPPLPLDLPGLKPEALDLLSWLPDPHRRVGLLPKLRRQLQPLIAAPDEVVPNDADLLWLRPASAQLAVAQALWKDVRQQLLSSERALRQGLAESSAMAEVARTLLSVAALSLAVSPGDGEAALRALARLCAGHADDLASQLPDAMPVLLWLADVTGATGRCPPAEGGTAELASKLLEQLGSASIEHDPPTTVYFLAAALLRSPFEAVASRPSSSLLAVLAQLLCQSVEAATTQLEKPTLREADALERRNLRALRGPLRRWRDQLHEGAKNSQVTVWVSNCIEVLDELSLY</sequence>
<accession>A0A812RV12</accession>
<dbReference type="OrthoDB" id="10614133at2759"/>
<organism evidence="3 4">
    <name type="scientific">Symbiodinium natans</name>
    <dbReference type="NCBI Taxonomy" id="878477"/>
    <lineage>
        <taxon>Eukaryota</taxon>
        <taxon>Sar</taxon>
        <taxon>Alveolata</taxon>
        <taxon>Dinophyceae</taxon>
        <taxon>Suessiales</taxon>
        <taxon>Symbiodiniaceae</taxon>
        <taxon>Symbiodinium</taxon>
    </lineage>
</organism>
<keyword evidence="4" id="KW-1185">Reference proteome</keyword>
<evidence type="ECO:0000256" key="2">
    <source>
        <dbReference type="SAM" id="MobiDB-lite"/>
    </source>
</evidence>
<feature type="compositionally biased region" description="Polar residues" evidence="2">
    <location>
        <begin position="1"/>
        <end position="15"/>
    </location>
</feature>
<protein>
    <submittedName>
        <fullName evidence="3">Uncharacterized protein</fullName>
    </submittedName>
</protein>
<feature type="region of interest" description="Disordered" evidence="2">
    <location>
        <begin position="1"/>
        <end position="27"/>
    </location>
</feature>
<evidence type="ECO:0000313" key="4">
    <source>
        <dbReference type="Proteomes" id="UP000604046"/>
    </source>
</evidence>
<proteinExistence type="predicted"/>
<evidence type="ECO:0000313" key="3">
    <source>
        <dbReference type="EMBL" id="CAE7456981.1"/>
    </source>
</evidence>
<name>A0A812RV12_9DINO</name>
<dbReference type="EMBL" id="CAJNDS010002384">
    <property type="protein sequence ID" value="CAE7456981.1"/>
    <property type="molecule type" value="Genomic_DNA"/>
</dbReference>
<dbReference type="Proteomes" id="UP000604046">
    <property type="component" value="Unassembled WGS sequence"/>
</dbReference>
<keyword evidence="1" id="KW-0175">Coiled coil</keyword>